<protein>
    <submittedName>
        <fullName evidence="3">MBL fold metallo-hydrolase</fullName>
    </submittedName>
</protein>
<reference evidence="3" key="1">
    <citation type="submission" date="2020-10" db="EMBL/GenBank/DDBJ databases">
        <authorList>
            <person name="Gilroy R."/>
        </authorList>
    </citation>
    <scope>NUCLEOTIDE SEQUENCE</scope>
    <source>
        <strain evidence="3">7463</strain>
    </source>
</reference>
<dbReference type="InterPro" id="IPR050114">
    <property type="entry name" value="UPF0173_UPF0282_UlaG_hydrolase"/>
</dbReference>
<dbReference type="InterPro" id="IPR036866">
    <property type="entry name" value="RibonucZ/Hydroxyglut_hydro"/>
</dbReference>
<feature type="non-terminal residue" evidence="3">
    <location>
        <position position="162"/>
    </location>
</feature>
<gene>
    <name evidence="3" type="ORF">IAC56_02570</name>
</gene>
<name>A0A9D1IH22_9BURK</name>
<dbReference type="Gene3D" id="3.60.15.10">
    <property type="entry name" value="Ribonuclease Z/Hydroxyacylglutathione hydrolase-like"/>
    <property type="match status" value="1"/>
</dbReference>
<dbReference type="InterPro" id="IPR001279">
    <property type="entry name" value="Metallo-B-lactamas"/>
</dbReference>
<feature type="domain" description="Metallo-beta-lactamase" evidence="2">
    <location>
        <begin position="19"/>
        <end position="161"/>
    </location>
</feature>
<comment type="caution">
    <text evidence="3">The sequence shown here is derived from an EMBL/GenBank/DDBJ whole genome shotgun (WGS) entry which is preliminary data.</text>
</comment>
<dbReference type="Pfam" id="PF12706">
    <property type="entry name" value="Lactamase_B_2"/>
    <property type="match status" value="1"/>
</dbReference>
<dbReference type="PANTHER" id="PTHR43546:SF9">
    <property type="entry name" value="L-ASCORBATE-6-PHOSPHATE LACTONASE ULAG-RELATED"/>
    <property type="match status" value="1"/>
</dbReference>
<sequence>MQFQQIRSATSIVTFADKRFLIDPMLAPANTYPIVPDAPICGKGNPTIDLPCKPQDLFGVDAIIVTHWHFDHFDQYAMELLPKNIPLFTQNTYEAQLCRLVGFEDVRLLKEEGTEFEGVTLFKTPCDHGSGDIVTEHLYESLQLTDQASGVIFKSKKENLVF</sequence>
<dbReference type="PANTHER" id="PTHR43546">
    <property type="entry name" value="UPF0173 METAL-DEPENDENT HYDROLASE MJ1163-RELATED"/>
    <property type="match status" value="1"/>
</dbReference>
<dbReference type="GO" id="GO:0016787">
    <property type="term" value="F:hydrolase activity"/>
    <property type="evidence" value="ECO:0007669"/>
    <property type="project" value="UniProtKB-KW"/>
</dbReference>
<dbReference type="EMBL" id="DVMY01000047">
    <property type="protein sequence ID" value="HIU37142.1"/>
    <property type="molecule type" value="Genomic_DNA"/>
</dbReference>
<dbReference type="Proteomes" id="UP000824083">
    <property type="component" value="Unassembled WGS sequence"/>
</dbReference>
<reference evidence="3" key="2">
    <citation type="journal article" date="2021" name="PeerJ">
        <title>Extensive microbial diversity within the chicken gut microbiome revealed by metagenomics and culture.</title>
        <authorList>
            <person name="Gilroy R."/>
            <person name="Ravi A."/>
            <person name="Getino M."/>
            <person name="Pursley I."/>
            <person name="Horton D.L."/>
            <person name="Alikhan N.F."/>
            <person name="Baker D."/>
            <person name="Gharbi K."/>
            <person name="Hall N."/>
            <person name="Watson M."/>
            <person name="Adriaenssens E.M."/>
            <person name="Foster-Nyarko E."/>
            <person name="Jarju S."/>
            <person name="Secka A."/>
            <person name="Antonio M."/>
            <person name="Oren A."/>
            <person name="Chaudhuri R.R."/>
            <person name="La Ragione R."/>
            <person name="Hildebrand F."/>
            <person name="Pallen M.J."/>
        </authorList>
    </citation>
    <scope>NUCLEOTIDE SEQUENCE</scope>
    <source>
        <strain evidence="3">7463</strain>
    </source>
</reference>
<dbReference type="SUPFAM" id="SSF56281">
    <property type="entry name" value="Metallo-hydrolase/oxidoreductase"/>
    <property type="match status" value="1"/>
</dbReference>
<accession>A0A9D1IH22</accession>
<evidence type="ECO:0000313" key="4">
    <source>
        <dbReference type="Proteomes" id="UP000824083"/>
    </source>
</evidence>
<evidence type="ECO:0000313" key="3">
    <source>
        <dbReference type="EMBL" id="HIU37142.1"/>
    </source>
</evidence>
<proteinExistence type="predicted"/>
<dbReference type="AlphaFoldDB" id="A0A9D1IH22"/>
<keyword evidence="1" id="KW-0378">Hydrolase</keyword>
<evidence type="ECO:0000256" key="1">
    <source>
        <dbReference type="ARBA" id="ARBA00022801"/>
    </source>
</evidence>
<organism evidence="3 4">
    <name type="scientific">Candidatus Aphodousia faecigallinarum</name>
    <dbReference type="NCBI Taxonomy" id="2840677"/>
    <lineage>
        <taxon>Bacteria</taxon>
        <taxon>Pseudomonadati</taxon>
        <taxon>Pseudomonadota</taxon>
        <taxon>Betaproteobacteria</taxon>
        <taxon>Burkholderiales</taxon>
        <taxon>Sutterellaceae</taxon>
        <taxon>Sutterellaceae incertae sedis</taxon>
        <taxon>Candidatus Aphodousia</taxon>
    </lineage>
</organism>
<evidence type="ECO:0000259" key="2">
    <source>
        <dbReference type="Pfam" id="PF12706"/>
    </source>
</evidence>